<dbReference type="EMBL" id="JARAOO010000001">
    <property type="protein sequence ID" value="KAJ7981187.1"/>
    <property type="molecule type" value="Genomic_DNA"/>
</dbReference>
<accession>A0AAD7VME3</accession>
<feature type="compositionally biased region" description="Acidic residues" evidence="1">
    <location>
        <begin position="83"/>
        <end position="96"/>
    </location>
</feature>
<comment type="caution">
    <text evidence="2">The sequence shown here is derived from an EMBL/GenBank/DDBJ whole genome shotgun (WGS) entry which is preliminary data.</text>
</comment>
<evidence type="ECO:0000313" key="3">
    <source>
        <dbReference type="Proteomes" id="UP001163823"/>
    </source>
</evidence>
<dbReference type="Proteomes" id="UP001163823">
    <property type="component" value="Chromosome 1"/>
</dbReference>
<name>A0AAD7VME3_QUISA</name>
<sequence length="96" mass="10327">MGECTELLATISCGGNISPSPSSTASSSSSNSRCLLLIFIIACDNTGTFTGADWLYFTVNEEDRNEILSGGGFGITGIKRQEDEDDEEDEDTDAFW</sequence>
<keyword evidence="3" id="KW-1185">Reference proteome</keyword>
<reference evidence="2 3" key="1">
    <citation type="journal article" date="2023" name="Science">
        <title>Elucidation of the pathway for biosynthesis of saponin adjuvants from the soapbark tree.</title>
        <authorList>
            <person name="Reed J."/>
            <person name="Orme A."/>
            <person name="El-Demerdash A."/>
            <person name="Owen C."/>
            <person name="Martin L.B.B."/>
            <person name="Misra R.C."/>
            <person name="Kikuchi S."/>
            <person name="Rejzek M."/>
            <person name="Martin A.C."/>
            <person name="Harkess A."/>
            <person name="Leebens-Mack J."/>
            <person name="Louveau T."/>
            <person name="Stephenson M.J."/>
            <person name="Osbourn A."/>
        </authorList>
    </citation>
    <scope>NUCLEOTIDE SEQUENCE [LARGE SCALE GENOMIC DNA]</scope>
    <source>
        <strain evidence="2">S10</strain>
    </source>
</reference>
<organism evidence="2 3">
    <name type="scientific">Quillaja saponaria</name>
    <name type="common">Soap bark tree</name>
    <dbReference type="NCBI Taxonomy" id="32244"/>
    <lineage>
        <taxon>Eukaryota</taxon>
        <taxon>Viridiplantae</taxon>
        <taxon>Streptophyta</taxon>
        <taxon>Embryophyta</taxon>
        <taxon>Tracheophyta</taxon>
        <taxon>Spermatophyta</taxon>
        <taxon>Magnoliopsida</taxon>
        <taxon>eudicotyledons</taxon>
        <taxon>Gunneridae</taxon>
        <taxon>Pentapetalae</taxon>
        <taxon>rosids</taxon>
        <taxon>fabids</taxon>
        <taxon>Fabales</taxon>
        <taxon>Quillajaceae</taxon>
        <taxon>Quillaja</taxon>
    </lineage>
</organism>
<dbReference type="KEGG" id="qsa:O6P43_000484"/>
<proteinExistence type="predicted"/>
<feature type="region of interest" description="Disordered" evidence="1">
    <location>
        <begin position="75"/>
        <end position="96"/>
    </location>
</feature>
<evidence type="ECO:0000313" key="2">
    <source>
        <dbReference type="EMBL" id="KAJ7981187.1"/>
    </source>
</evidence>
<protein>
    <submittedName>
        <fullName evidence="2">Uncharacterized protein</fullName>
    </submittedName>
</protein>
<evidence type="ECO:0000256" key="1">
    <source>
        <dbReference type="SAM" id="MobiDB-lite"/>
    </source>
</evidence>
<gene>
    <name evidence="2" type="ORF">O6P43_000484</name>
</gene>
<dbReference type="AlphaFoldDB" id="A0AAD7VME3"/>